<evidence type="ECO:0000256" key="2">
    <source>
        <dbReference type="PROSITE-ProRule" id="PRU00252"/>
    </source>
</evidence>
<dbReference type="InterPro" id="IPR011344">
    <property type="entry name" value="ssDNA-bd"/>
</dbReference>
<dbReference type="PROSITE" id="PS50935">
    <property type="entry name" value="SSB"/>
    <property type="match status" value="1"/>
</dbReference>
<dbReference type="InterPro" id="IPR012340">
    <property type="entry name" value="NA-bd_OB-fold"/>
</dbReference>
<evidence type="ECO:0000256" key="3">
    <source>
        <dbReference type="SAM" id="MobiDB-lite"/>
    </source>
</evidence>
<dbReference type="FunFam" id="2.40.50.140:FF:000160">
    <property type="entry name" value="single-stranded DNA-binding protein, mitochondrial"/>
    <property type="match status" value="1"/>
</dbReference>
<reference evidence="4" key="1">
    <citation type="journal article" date="2023" name="Nat. Commun.">
        <title>Diploid and tetraploid genomes of Acorus and the evolution of monocots.</title>
        <authorList>
            <person name="Ma L."/>
            <person name="Liu K.W."/>
            <person name="Li Z."/>
            <person name="Hsiao Y.Y."/>
            <person name="Qi Y."/>
            <person name="Fu T."/>
            <person name="Tang G.D."/>
            <person name="Zhang D."/>
            <person name="Sun W.H."/>
            <person name="Liu D.K."/>
            <person name="Li Y."/>
            <person name="Chen G.Z."/>
            <person name="Liu X.D."/>
            <person name="Liao X.Y."/>
            <person name="Jiang Y.T."/>
            <person name="Yu X."/>
            <person name="Hao Y."/>
            <person name="Huang J."/>
            <person name="Zhao X.W."/>
            <person name="Ke S."/>
            <person name="Chen Y.Y."/>
            <person name="Wu W.L."/>
            <person name="Hsu J.L."/>
            <person name="Lin Y.F."/>
            <person name="Huang M.D."/>
            <person name="Li C.Y."/>
            <person name="Huang L."/>
            <person name="Wang Z.W."/>
            <person name="Zhao X."/>
            <person name="Zhong W.Y."/>
            <person name="Peng D.H."/>
            <person name="Ahmad S."/>
            <person name="Lan S."/>
            <person name="Zhang J.S."/>
            <person name="Tsai W.C."/>
            <person name="Van de Peer Y."/>
            <person name="Liu Z.J."/>
        </authorList>
    </citation>
    <scope>NUCLEOTIDE SEQUENCE</scope>
    <source>
        <strain evidence="4">SCP</strain>
    </source>
</reference>
<organism evidence="4 5">
    <name type="scientific">Acorus gramineus</name>
    <name type="common">Dwarf sweet flag</name>
    <dbReference type="NCBI Taxonomy" id="55184"/>
    <lineage>
        <taxon>Eukaryota</taxon>
        <taxon>Viridiplantae</taxon>
        <taxon>Streptophyta</taxon>
        <taxon>Embryophyta</taxon>
        <taxon>Tracheophyta</taxon>
        <taxon>Spermatophyta</taxon>
        <taxon>Magnoliopsida</taxon>
        <taxon>Liliopsida</taxon>
        <taxon>Acoraceae</taxon>
        <taxon>Acorus</taxon>
    </lineage>
</organism>
<evidence type="ECO:0000313" key="4">
    <source>
        <dbReference type="EMBL" id="KAK1279751.1"/>
    </source>
</evidence>
<dbReference type="EMBL" id="JAUJYN010000001">
    <property type="protein sequence ID" value="KAK1279751.1"/>
    <property type="molecule type" value="Genomic_DNA"/>
</dbReference>
<proteinExistence type="predicted"/>
<dbReference type="Proteomes" id="UP001179952">
    <property type="component" value="Unassembled WGS sequence"/>
</dbReference>
<evidence type="ECO:0008006" key="6">
    <source>
        <dbReference type="Google" id="ProtNLM"/>
    </source>
</evidence>
<keyword evidence="5" id="KW-1185">Reference proteome</keyword>
<dbReference type="InterPro" id="IPR000424">
    <property type="entry name" value="Primosome_PriB/ssb"/>
</dbReference>
<dbReference type="PANTHER" id="PTHR10302">
    <property type="entry name" value="SINGLE-STRANDED DNA-BINDING PROTEIN"/>
    <property type="match status" value="1"/>
</dbReference>
<evidence type="ECO:0000313" key="5">
    <source>
        <dbReference type="Proteomes" id="UP001179952"/>
    </source>
</evidence>
<sequence length="211" mass="23430">MASSSIASLSQRLSRSLRTHNSLVQRCLCTYPPPAGASDAEAESDDPTHDSDRAPPTPTPFFDRPLEQGLDLGVYRAIMVGKVGQAPVQKRLKSGRLVTLFVLGTGGIRNNRRPFDEEDPKEYANRCAVQWHRVSVYPERLGALAMNNVKAGSILYVEGNLETKVFNDHATGIVRRIREIALRRNGRLVFLSKESDAEQFPSSDLRSVGYF</sequence>
<comment type="caution">
    <text evidence="4">The sequence shown here is derived from an EMBL/GenBank/DDBJ whole genome shotgun (WGS) entry which is preliminary data.</text>
</comment>
<dbReference type="SUPFAM" id="SSF50249">
    <property type="entry name" value="Nucleic acid-binding proteins"/>
    <property type="match status" value="1"/>
</dbReference>
<name>A0AAV9BTM3_ACOGR</name>
<feature type="region of interest" description="Disordered" evidence="3">
    <location>
        <begin position="34"/>
        <end position="63"/>
    </location>
</feature>
<gene>
    <name evidence="4" type="ORF">QJS04_geneDACA002887</name>
</gene>
<dbReference type="Gene3D" id="2.40.50.140">
    <property type="entry name" value="Nucleic acid-binding proteins"/>
    <property type="match status" value="1"/>
</dbReference>
<protein>
    <recommendedName>
        <fullName evidence="6">Single-stranded DNA-binding protein, mitochondrial</fullName>
    </recommendedName>
</protein>
<accession>A0AAV9BTM3</accession>
<evidence type="ECO:0000256" key="1">
    <source>
        <dbReference type="ARBA" id="ARBA00023125"/>
    </source>
</evidence>
<dbReference type="PANTHER" id="PTHR10302:SF16">
    <property type="entry name" value="NUCLEIC ACID-BINDING, OB-FOLD-LIKE PROTEIN"/>
    <property type="match status" value="1"/>
</dbReference>
<dbReference type="GO" id="GO:0042645">
    <property type="term" value="C:mitochondrial nucleoid"/>
    <property type="evidence" value="ECO:0007669"/>
    <property type="project" value="TreeGrafter"/>
</dbReference>
<dbReference type="GO" id="GO:0006264">
    <property type="term" value="P:mitochondrial DNA replication"/>
    <property type="evidence" value="ECO:0007669"/>
    <property type="project" value="TreeGrafter"/>
</dbReference>
<keyword evidence="1 2" id="KW-0238">DNA-binding</keyword>
<dbReference type="AlphaFoldDB" id="A0AAV9BTM3"/>
<dbReference type="GO" id="GO:0003697">
    <property type="term" value="F:single-stranded DNA binding"/>
    <property type="evidence" value="ECO:0007669"/>
    <property type="project" value="InterPro"/>
</dbReference>
<dbReference type="Pfam" id="PF00436">
    <property type="entry name" value="SSB"/>
    <property type="match status" value="1"/>
</dbReference>
<reference evidence="4" key="2">
    <citation type="submission" date="2023-06" db="EMBL/GenBank/DDBJ databases">
        <authorList>
            <person name="Ma L."/>
            <person name="Liu K.-W."/>
            <person name="Li Z."/>
            <person name="Hsiao Y.-Y."/>
            <person name="Qi Y."/>
            <person name="Fu T."/>
            <person name="Tang G."/>
            <person name="Zhang D."/>
            <person name="Sun W.-H."/>
            <person name="Liu D.-K."/>
            <person name="Li Y."/>
            <person name="Chen G.-Z."/>
            <person name="Liu X.-D."/>
            <person name="Liao X.-Y."/>
            <person name="Jiang Y.-T."/>
            <person name="Yu X."/>
            <person name="Hao Y."/>
            <person name="Huang J."/>
            <person name="Zhao X.-W."/>
            <person name="Ke S."/>
            <person name="Chen Y.-Y."/>
            <person name="Wu W.-L."/>
            <person name="Hsu J.-L."/>
            <person name="Lin Y.-F."/>
            <person name="Huang M.-D."/>
            <person name="Li C.-Y."/>
            <person name="Huang L."/>
            <person name="Wang Z.-W."/>
            <person name="Zhao X."/>
            <person name="Zhong W.-Y."/>
            <person name="Peng D.-H."/>
            <person name="Ahmad S."/>
            <person name="Lan S."/>
            <person name="Zhang J.-S."/>
            <person name="Tsai W.-C."/>
            <person name="Van De Peer Y."/>
            <person name="Liu Z.-J."/>
        </authorList>
    </citation>
    <scope>NUCLEOTIDE SEQUENCE</scope>
    <source>
        <strain evidence="4">SCP</strain>
        <tissue evidence="4">Leaves</tissue>
    </source>
</reference>